<dbReference type="AlphaFoldDB" id="A0A7X3LJN6"/>
<dbReference type="SUPFAM" id="SSF56784">
    <property type="entry name" value="HAD-like"/>
    <property type="match status" value="1"/>
</dbReference>
<accession>A0A7X3LJN6</accession>
<dbReference type="EMBL" id="WUBI01000003">
    <property type="protein sequence ID" value="MWV45728.1"/>
    <property type="molecule type" value="Genomic_DNA"/>
</dbReference>
<gene>
    <name evidence="2" type="ORF">GRF59_19110</name>
</gene>
<dbReference type="Proteomes" id="UP000460318">
    <property type="component" value="Unassembled WGS sequence"/>
</dbReference>
<proteinExistence type="predicted"/>
<keyword evidence="3" id="KW-1185">Reference proteome</keyword>
<dbReference type="PIRSF" id="PIRSF030802">
    <property type="entry name" value="UCP030802"/>
    <property type="match status" value="1"/>
</dbReference>
<dbReference type="Gene3D" id="3.40.50.1000">
    <property type="entry name" value="HAD superfamily/HAD-like"/>
    <property type="match status" value="1"/>
</dbReference>
<dbReference type="GO" id="GO:0016787">
    <property type="term" value="F:hydrolase activity"/>
    <property type="evidence" value="ECO:0007669"/>
    <property type="project" value="UniProtKB-KW"/>
</dbReference>
<sequence length="283" mass="31838">MIFASDLDRTLIYSMNAMGDDYNAEACFPVESSKENDRYISFMSKVAARLLRELSASAYFIPVTTRTVEQYRRIFYLNTTICPEYAITSNGGNILVRGVPDEEWNAVVRAELRKSASASQVFKRFEDMASPSWVLRTQHCEELFYAIVINREAMPILEVEELRADLAAMGWGLSVQGRKIYLVPSGLSKGKALKHLMDRLEERVVAAAGDSLLDESLLETAMYKLAPSHGELFSLYGEKGPSYLEFTKHSGLTASEEIIRRVMEWFSIQSSVTQFAYSEGQGA</sequence>
<dbReference type="InterPro" id="IPR024197">
    <property type="entry name" value="TPP-like"/>
</dbReference>
<dbReference type="InterPro" id="IPR023214">
    <property type="entry name" value="HAD_sf"/>
</dbReference>
<reference evidence="2 3" key="1">
    <citation type="submission" date="2019-12" db="EMBL/GenBank/DDBJ databases">
        <title>Paenibacillus sp. nov., an endophytic bacterium isolated from the stem of Dendrobium.</title>
        <authorList>
            <person name="Zhao R."/>
        </authorList>
    </citation>
    <scope>NUCLEOTIDE SEQUENCE [LARGE SCALE GENOMIC DNA]</scope>
    <source>
        <strain evidence="2 3">HJL G12</strain>
    </source>
</reference>
<organism evidence="2 3">
    <name type="scientific">Paenibacillus dendrobii</name>
    <dbReference type="NCBI Taxonomy" id="2691084"/>
    <lineage>
        <taxon>Bacteria</taxon>
        <taxon>Bacillati</taxon>
        <taxon>Bacillota</taxon>
        <taxon>Bacilli</taxon>
        <taxon>Bacillales</taxon>
        <taxon>Paenibacillaceae</taxon>
        <taxon>Paenibacillus</taxon>
    </lineage>
</organism>
<keyword evidence="2" id="KW-0378">Hydrolase</keyword>
<dbReference type="Pfam" id="PF05116">
    <property type="entry name" value="S6PP"/>
    <property type="match status" value="1"/>
</dbReference>
<evidence type="ECO:0000313" key="3">
    <source>
        <dbReference type="Proteomes" id="UP000460318"/>
    </source>
</evidence>
<evidence type="ECO:0000313" key="2">
    <source>
        <dbReference type="EMBL" id="MWV45728.1"/>
    </source>
</evidence>
<name>A0A7X3LJN6_9BACL</name>
<comment type="caution">
    <text evidence="2">The sequence shown here is derived from an EMBL/GenBank/DDBJ whole genome shotgun (WGS) entry which is preliminary data.</text>
</comment>
<dbReference type="InterPro" id="IPR036412">
    <property type="entry name" value="HAD-like_sf"/>
</dbReference>
<dbReference type="InterPro" id="IPR006380">
    <property type="entry name" value="SPP-like_dom"/>
</dbReference>
<dbReference type="RefSeq" id="WP_160499327.1">
    <property type="nucleotide sequence ID" value="NZ_WUBI01000003.1"/>
</dbReference>
<evidence type="ECO:0000259" key="1">
    <source>
        <dbReference type="Pfam" id="PF05116"/>
    </source>
</evidence>
<protein>
    <submittedName>
        <fullName evidence="2">Hydrolase</fullName>
    </submittedName>
</protein>
<feature type="domain" description="Sucrose phosphatase-like" evidence="1">
    <location>
        <begin position="2"/>
        <end position="222"/>
    </location>
</feature>